<evidence type="ECO:0000313" key="3">
    <source>
        <dbReference type="EMBL" id="CEP16059.1"/>
    </source>
</evidence>
<feature type="region of interest" description="Disordered" evidence="2">
    <location>
        <begin position="506"/>
        <end position="527"/>
    </location>
</feature>
<feature type="region of interest" description="Disordered" evidence="2">
    <location>
        <begin position="376"/>
        <end position="462"/>
    </location>
</feature>
<evidence type="ECO:0000256" key="2">
    <source>
        <dbReference type="SAM" id="MobiDB-lite"/>
    </source>
</evidence>
<keyword evidence="4" id="KW-1185">Reference proteome</keyword>
<reference evidence="3 4" key="1">
    <citation type="submission" date="2014-09" db="EMBL/GenBank/DDBJ databases">
        <authorList>
            <person name="Ellenberger Sabrina"/>
        </authorList>
    </citation>
    <scope>NUCLEOTIDE SEQUENCE [LARGE SCALE GENOMIC DNA]</scope>
    <source>
        <strain evidence="3 4">CBS 412.66</strain>
    </source>
</reference>
<dbReference type="OrthoDB" id="2238957at2759"/>
<feature type="compositionally biased region" description="Polar residues" evidence="2">
    <location>
        <begin position="1"/>
        <end position="15"/>
    </location>
</feature>
<feature type="compositionally biased region" description="Low complexity" evidence="2">
    <location>
        <begin position="514"/>
        <end position="527"/>
    </location>
</feature>
<feature type="region of interest" description="Disordered" evidence="2">
    <location>
        <begin position="1"/>
        <end position="36"/>
    </location>
</feature>
<evidence type="ECO:0000256" key="1">
    <source>
        <dbReference type="SAM" id="Coils"/>
    </source>
</evidence>
<dbReference type="AlphaFoldDB" id="A0A0B7NKL2"/>
<name>A0A0B7NKL2_9FUNG</name>
<feature type="coiled-coil region" evidence="1">
    <location>
        <begin position="89"/>
        <end position="182"/>
    </location>
</feature>
<evidence type="ECO:0000313" key="4">
    <source>
        <dbReference type="Proteomes" id="UP000054107"/>
    </source>
</evidence>
<feature type="coiled-coil region" evidence="1">
    <location>
        <begin position="208"/>
        <end position="331"/>
    </location>
</feature>
<proteinExistence type="predicted"/>
<dbReference type="Proteomes" id="UP000054107">
    <property type="component" value="Unassembled WGS sequence"/>
</dbReference>
<keyword evidence="1" id="KW-0175">Coiled coil</keyword>
<protein>
    <submittedName>
        <fullName evidence="3">Uncharacterized protein</fullName>
    </submittedName>
</protein>
<organism evidence="3 4">
    <name type="scientific">Parasitella parasitica</name>
    <dbReference type="NCBI Taxonomy" id="35722"/>
    <lineage>
        <taxon>Eukaryota</taxon>
        <taxon>Fungi</taxon>
        <taxon>Fungi incertae sedis</taxon>
        <taxon>Mucoromycota</taxon>
        <taxon>Mucoromycotina</taxon>
        <taxon>Mucoromycetes</taxon>
        <taxon>Mucorales</taxon>
        <taxon>Mucorineae</taxon>
        <taxon>Mucoraceae</taxon>
        <taxon>Parasitella</taxon>
    </lineage>
</organism>
<accession>A0A0B7NKL2</accession>
<gene>
    <name evidence="3" type="primary">PARPA_10314.1 scaffold 40090</name>
</gene>
<sequence length="969" mass="107225">MGSDNDNMPSTSSSDVNDELSVDAYERPTSASSNNTNMDVHALKERIIATNKLFRYLQDAKNASIAELSTREAQISTLKANLGVSVKNAQEADENYKKLADKAKLLEDQLRSKSFQIDSLKNDLRKQADLAKRMGSNAAEFRTAKDQVAKLKEENKKLTESLSQLQAEKDQLDEEAMETSINHNLTIESLREEITELRSSLTTDDSELVSLRLQLSAEKDKIKSLQQNLEKSNEKSNDAELVSLRLQLSAEKSKASKAASQIKSLEQKLEKSNEKIKELNGQLLQKKPQQIPIPASNHNMDSINRVHAEEVNSLKAQIAQLTAKLERKAASPSTTTQPTPNPTVLKKYHQLKGKYQLLKKTNGFLNQELQTVLSNASENRGVASDSDSEVGSPESLDDDANMPTAMDLDSSTLDSAATTKPATAESSFTLPRPRSSNTRNASVVQNNSPPRDRRLAHHQNQLQAADEFSLQQKSGLIAPPPHGNTTKLPKKRTSLLSKFVNAKNPSKVLERAKTPTTSTTASTTVSTTATNTTTLALSKKRSHSAIQNDHQAIESSANLADKTPAPATAPASVTATTSVAAATAASDTITETPPKKVKPDYHLNHVIEGIFNKSNGQVMPTIAECKEITPKLLDEIQDCYCRIKSVAVLTDTKLVPVGASDLELPKSMDHREKMYAWFMVSLLKVDRQEFNPVVFKLVEIIKNCPVSKGPLNNKLVRLIRLFTIACKAENSPGRLRTLIYALFKTIAFHATLIPSLLNVGVIWKESFTFATTDPHFESLRNTFLSCLHLISCRSNTTKNIKQMHERLTTLFGWSQTPKPVLDCIEDSMNILQSTYFKELHADDKGKFDALSFNLITSFELALTVLDDWKQTYDVFIRQKLWPMLGMEVLDVVAMELLGRLAQLGISEDPLKADKPGVVTLLDTFSTIIDLGKDIDPSEKHLQFAAAKSMIAVAGNHRQYRKFLANMHGI</sequence>
<feature type="compositionally biased region" description="Polar residues" evidence="2">
    <location>
        <begin position="409"/>
        <end position="449"/>
    </location>
</feature>
<dbReference type="STRING" id="35722.A0A0B7NKL2"/>
<dbReference type="EMBL" id="LN732835">
    <property type="protein sequence ID" value="CEP16059.1"/>
    <property type="molecule type" value="Genomic_DNA"/>
</dbReference>
<dbReference type="Gene3D" id="1.10.287.1490">
    <property type="match status" value="1"/>
</dbReference>